<proteinExistence type="predicted"/>
<reference evidence="1 2" key="1">
    <citation type="journal article" date="2023" name="Life. Sci Alliance">
        <title>Evolutionary insights into 3D genome organization and epigenetic landscape of Vigna mungo.</title>
        <authorList>
            <person name="Junaid A."/>
            <person name="Singh B."/>
            <person name="Bhatia S."/>
        </authorList>
    </citation>
    <scope>NUCLEOTIDE SEQUENCE [LARGE SCALE GENOMIC DNA]</scope>
    <source>
        <strain evidence="1">Urdbean</strain>
    </source>
</reference>
<keyword evidence="2" id="KW-1185">Reference proteome</keyword>
<sequence length="202" mass="22538">MINESTELEKRPAMATGVSNWYPWQVTAASLRDGRYDRDSVGIVEACSFRANNNHSGQRLMRYLRGSMDYAIEYSGFSAVLEQYSDANWISDSDETKSTSGYVFTLGGGAITWRSFRQTIFARSTMKYEIVALKTAGNEADWLKNFLANISIGMKPTPLMSIHCDCQSATAIAKNKNLVKQLLKSGTISIDYVKSERNLAVL</sequence>
<evidence type="ECO:0008006" key="3">
    <source>
        <dbReference type="Google" id="ProtNLM"/>
    </source>
</evidence>
<dbReference type="EMBL" id="CP144697">
    <property type="protein sequence ID" value="WVZ15130.1"/>
    <property type="molecule type" value="Genomic_DNA"/>
</dbReference>
<protein>
    <recommendedName>
        <fullName evidence="3">Retrovirus-related Pol polyprotein from transposon TNT 1-94</fullName>
    </recommendedName>
</protein>
<dbReference type="CDD" id="cd09272">
    <property type="entry name" value="RNase_HI_RT_Ty1"/>
    <property type="match status" value="1"/>
</dbReference>
<accession>A0AAQ3NTP7</accession>
<evidence type="ECO:0000313" key="1">
    <source>
        <dbReference type="EMBL" id="WVZ15130.1"/>
    </source>
</evidence>
<dbReference type="AlphaFoldDB" id="A0AAQ3NTP7"/>
<dbReference type="Proteomes" id="UP001374535">
    <property type="component" value="Chromosome 4"/>
</dbReference>
<name>A0AAQ3NTP7_VIGMU</name>
<evidence type="ECO:0000313" key="2">
    <source>
        <dbReference type="Proteomes" id="UP001374535"/>
    </source>
</evidence>
<dbReference type="PANTHER" id="PTHR11439">
    <property type="entry name" value="GAG-POL-RELATED RETROTRANSPOSON"/>
    <property type="match status" value="1"/>
</dbReference>
<dbReference type="PANTHER" id="PTHR11439:SF521">
    <property type="entry name" value="RNA-DIRECTED DNA POLYMERASE"/>
    <property type="match status" value="1"/>
</dbReference>
<gene>
    <name evidence="1" type="ORF">V8G54_012696</name>
</gene>
<organism evidence="1 2">
    <name type="scientific">Vigna mungo</name>
    <name type="common">Black gram</name>
    <name type="synonym">Phaseolus mungo</name>
    <dbReference type="NCBI Taxonomy" id="3915"/>
    <lineage>
        <taxon>Eukaryota</taxon>
        <taxon>Viridiplantae</taxon>
        <taxon>Streptophyta</taxon>
        <taxon>Embryophyta</taxon>
        <taxon>Tracheophyta</taxon>
        <taxon>Spermatophyta</taxon>
        <taxon>Magnoliopsida</taxon>
        <taxon>eudicotyledons</taxon>
        <taxon>Gunneridae</taxon>
        <taxon>Pentapetalae</taxon>
        <taxon>rosids</taxon>
        <taxon>fabids</taxon>
        <taxon>Fabales</taxon>
        <taxon>Fabaceae</taxon>
        <taxon>Papilionoideae</taxon>
        <taxon>50 kb inversion clade</taxon>
        <taxon>NPAAA clade</taxon>
        <taxon>indigoferoid/millettioid clade</taxon>
        <taxon>Phaseoleae</taxon>
        <taxon>Vigna</taxon>
    </lineage>
</organism>